<sequence length="329" mass="35852">MNILYHPLKCSGCAQEFPFPSIARAYTDLPQAEGRSATHFSQMLLLPVWCHQCEGASWVERIPAAREFALAAGLRRMLGRARHEGIDDDLLDLDDADFAWLYQHLAERQAPPFCVECGSTRIAPIDTTQRDTGLLHEACWDSPILFHGFPIGSIGFRSGRESYAHRFHDVTGQIAWTRLQVQGFLQYRLGAVLEVRRDDPCHAVLTSIIRLIANGCSERAIAALAPLVDAQVPAALGLLGALHVLGEGVAHSGTAAAPLLEKAKALGNACAAHNLASLYATGAPGLAQDTSRARQLFGDALAMGGQYEPDDFYAQDDYTSMRGHFYRPA</sequence>
<name>A0AA48WJR7_9BURK</name>
<evidence type="ECO:0000313" key="1">
    <source>
        <dbReference type="EMBL" id="QPI52993.1"/>
    </source>
</evidence>
<accession>A0AA48WJR7</accession>
<dbReference type="InterPro" id="IPR011990">
    <property type="entry name" value="TPR-like_helical_dom_sf"/>
</dbReference>
<dbReference type="RefSeq" id="WP_206092471.1">
    <property type="nucleotide sequence ID" value="NZ_CP065053.1"/>
</dbReference>
<organism evidence="1 2">
    <name type="scientific">Massilia antarctica</name>
    <dbReference type="NCBI Taxonomy" id="2765360"/>
    <lineage>
        <taxon>Bacteria</taxon>
        <taxon>Pseudomonadati</taxon>
        <taxon>Pseudomonadota</taxon>
        <taxon>Betaproteobacteria</taxon>
        <taxon>Burkholderiales</taxon>
        <taxon>Oxalobacteraceae</taxon>
        <taxon>Telluria group</taxon>
        <taxon>Massilia</taxon>
    </lineage>
</organism>
<gene>
    <name evidence="1" type="ORF">IV454_16770</name>
</gene>
<keyword evidence="2" id="KW-1185">Reference proteome</keyword>
<dbReference type="Gene3D" id="1.25.40.10">
    <property type="entry name" value="Tetratricopeptide repeat domain"/>
    <property type="match status" value="1"/>
</dbReference>
<dbReference type="Proteomes" id="UP000662888">
    <property type="component" value="Chromosome"/>
</dbReference>
<reference evidence="1 2" key="1">
    <citation type="submission" date="2020-11" db="EMBL/GenBank/DDBJ databases">
        <authorList>
            <person name="Sun Q."/>
        </authorList>
    </citation>
    <scope>NUCLEOTIDE SEQUENCE [LARGE SCALE GENOMIC DNA]</scope>
    <source>
        <strain evidence="1 2">P8398</strain>
    </source>
</reference>
<protein>
    <submittedName>
        <fullName evidence="1">Sel1 repeat family protein</fullName>
    </submittedName>
</protein>
<dbReference type="SUPFAM" id="SSF81901">
    <property type="entry name" value="HCP-like"/>
    <property type="match status" value="1"/>
</dbReference>
<dbReference type="EMBL" id="CP065053">
    <property type="protein sequence ID" value="QPI52993.1"/>
    <property type="molecule type" value="Genomic_DNA"/>
</dbReference>
<proteinExistence type="predicted"/>
<evidence type="ECO:0000313" key="2">
    <source>
        <dbReference type="Proteomes" id="UP000662888"/>
    </source>
</evidence>